<feature type="transmembrane region" description="Helical" evidence="2">
    <location>
        <begin position="164"/>
        <end position="191"/>
    </location>
</feature>
<keyword evidence="2" id="KW-0472">Membrane</keyword>
<keyword evidence="2" id="KW-0812">Transmembrane</keyword>
<name>A0A6N3GQ85_9CLOT</name>
<feature type="transmembrane region" description="Helical" evidence="2">
    <location>
        <begin position="135"/>
        <end position="158"/>
    </location>
</feature>
<evidence type="ECO:0000256" key="1">
    <source>
        <dbReference type="SAM" id="MobiDB-lite"/>
    </source>
</evidence>
<feature type="transmembrane region" description="Helical" evidence="2">
    <location>
        <begin position="242"/>
        <end position="267"/>
    </location>
</feature>
<evidence type="ECO:0000313" key="3">
    <source>
        <dbReference type="EMBL" id="VYU65899.1"/>
    </source>
</evidence>
<feature type="transmembrane region" description="Helical" evidence="2">
    <location>
        <begin position="32"/>
        <end position="57"/>
    </location>
</feature>
<feature type="compositionally biased region" description="Low complexity" evidence="1">
    <location>
        <begin position="314"/>
        <end position="325"/>
    </location>
</feature>
<organism evidence="3">
    <name type="scientific">Clostridium tertium</name>
    <dbReference type="NCBI Taxonomy" id="1559"/>
    <lineage>
        <taxon>Bacteria</taxon>
        <taxon>Bacillati</taxon>
        <taxon>Bacillota</taxon>
        <taxon>Clostridia</taxon>
        <taxon>Eubacteriales</taxon>
        <taxon>Clostridiaceae</taxon>
        <taxon>Clostridium</taxon>
    </lineage>
</organism>
<protein>
    <recommendedName>
        <fullName evidence="4">Glycerophosphoryl diester phosphodiesterase membrane domain-containing protein</fullName>
    </recommendedName>
</protein>
<keyword evidence="2" id="KW-1133">Transmembrane helix</keyword>
<feature type="transmembrane region" description="Helical" evidence="2">
    <location>
        <begin position="211"/>
        <end position="236"/>
    </location>
</feature>
<gene>
    <name evidence="3" type="ORF">CTLFYP3_03366</name>
</gene>
<evidence type="ECO:0000256" key="2">
    <source>
        <dbReference type="SAM" id="Phobius"/>
    </source>
</evidence>
<accession>A0A6N3GQ85</accession>
<dbReference type="AlphaFoldDB" id="A0A6N3GQ85"/>
<sequence length="343" mass="38427">METRNYNRLSVSEILSRSFNILKDNILEILKVIGIFIVPATVVTVGVIFGILLTSFFRFALMSSYMDIEDVFAMMSFGSFFLVIIIGIISSLVIAYANAVITKIIDDANKGNQVSWRSANSYVWERKWKVVGLNVLVWLIFFFSIVLFVILGVLLSALTLGIGFIIFIPAIIAISVMIAPLWGAFNSMLIVNDINITDSIRETFSLFRKGYFWSTVGHFAAISGITIGIGILLSLFSAVPFLGIFIVGVGQILIQIYIIAYITIYILDRTKPIDSYNNYSNFNSNYNYDGANNNYDGLNNNYIDLDNRKVDSNSNIEENNNSIQESNDENNKDDDSGFIDPIN</sequence>
<feature type="transmembrane region" description="Helical" evidence="2">
    <location>
        <begin position="77"/>
        <end position="101"/>
    </location>
</feature>
<dbReference type="EMBL" id="CACRTO010000048">
    <property type="protein sequence ID" value="VYU65899.1"/>
    <property type="molecule type" value="Genomic_DNA"/>
</dbReference>
<evidence type="ECO:0008006" key="4">
    <source>
        <dbReference type="Google" id="ProtNLM"/>
    </source>
</evidence>
<proteinExistence type="predicted"/>
<reference evidence="3" key="1">
    <citation type="submission" date="2019-11" db="EMBL/GenBank/DDBJ databases">
        <authorList>
            <person name="Feng L."/>
        </authorList>
    </citation>
    <scope>NUCLEOTIDE SEQUENCE</scope>
    <source>
        <strain evidence="3">CTertiumLFYP3</strain>
    </source>
</reference>
<feature type="region of interest" description="Disordered" evidence="1">
    <location>
        <begin position="314"/>
        <end position="343"/>
    </location>
</feature>
<dbReference type="RefSeq" id="WP_421755823.1">
    <property type="nucleotide sequence ID" value="NZ_CACRTO010000048.1"/>
</dbReference>